<name>A0A1L3F1N9_BRAJP</name>
<dbReference type="AlphaFoldDB" id="A0A1L3F1N9"/>
<sequence>MRPPSPGLCSAQRHRRAPRAAAGGRRPEAAQPEFRLRARPREAFHPVDQGSASPPGLCRGRASVQRRDGRAGASERHRGPVWPLERARHRGPVSVILQPEACRDVRRSAVHRGDRQAVRQACCPVPALPSAQVSPSEQAWRSVQPRQGGPQARPVKATA</sequence>
<evidence type="ECO:0000313" key="3">
    <source>
        <dbReference type="Proteomes" id="UP000181962"/>
    </source>
</evidence>
<accession>A0A1L3F1N9</accession>
<feature type="compositionally biased region" description="Basic and acidic residues" evidence="1">
    <location>
        <begin position="65"/>
        <end position="78"/>
    </location>
</feature>
<reference evidence="2 3" key="1">
    <citation type="submission" date="2016-11" db="EMBL/GenBank/DDBJ databases">
        <title>Complete Genome Sequence of Bradyrhizobium sp. strain J5, an isolated from soybean nodule in Hokkaido.</title>
        <authorList>
            <person name="Kanehara K."/>
        </authorList>
    </citation>
    <scope>NUCLEOTIDE SEQUENCE [LARGE SCALE GENOMIC DNA]</scope>
    <source>
        <strain evidence="2 3">J5</strain>
    </source>
</reference>
<organism evidence="2 3">
    <name type="scientific">Bradyrhizobium japonicum</name>
    <dbReference type="NCBI Taxonomy" id="375"/>
    <lineage>
        <taxon>Bacteria</taxon>
        <taxon>Pseudomonadati</taxon>
        <taxon>Pseudomonadota</taxon>
        <taxon>Alphaproteobacteria</taxon>
        <taxon>Hyphomicrobiales</taxon>
        <taxon>Nitrobacteraceae</taxon>
        <taxon>Bradyrhizobium</taxon>
    </lineage>
</organism>
<feature type="compositionally biased region" description="Polar residues" evidence="1">
    <location>
        <begin position="131"/>
        <end position="145"/>
    </location>
</feature>
<dbReference type="Proteomes" id="UP000181962">
    <property type="component" value="Chromosome"/>
</dbReference>
<feature type="region of interest" description="Disordered" evidence="1">
    <location>
        <begin position="1"/>
        <end position="85"/>
    </location>
</feature>
<evidence type="ECO:0000313" key="2">
    <source>
        <dbReference type="EMBL" id="APG07190.1"/>
    </source>
</evidence>
<feature type="compositionally biased region" description="Basic and acidic residues" evidence="1">
    <location>
        <begin position="34"/>
        <end position="45"/>
    </location>
</feature>
<dbReference type="EMBL" id="CP017637">
    <property type="protein sequence ID" value="APG07190.1"/>
    <property type="molecule type" value="Genomic_DNA"/>
</dbReference>
<feature type="region of interest" description="Disordered" evidence="1">
    <location>
        <begin position="127"/>
        <end position="159"/>
    </location>
</feature>
<protein>
    <submittedName>
        <fullName evidence="2">Uncharacterized protein</fullName>
    </submittedName>
</protein>
<proteinExistence type="predicted"/>
<evidence type="ECO:0000256" key="1">
    <source>
        <dbReference type="SAM" id="MobiDB-lite"/>
    </source>
</evidence>
<gene>
    <name evidence="2" type="ORF">BKD09_02505</name>
</gene>